<feature type="non-terminal residue" evidence="2">
    <location>
        <position position="175"/>
    </location>
</feature>
<evidence type="ECO:0000259" key="1">
    <source>
        <dbReference type="Pfam" id="PF05685"/>
    </source>
</evidence>
<name>A0A9N9HQL3_9GLOM</name>
<dbReference type="AlphaFoldDB" id="A0A9N9HQL3"/>
<reference evidence="2" key="1">
    <citation type="submission" date="2021-06" db="EMBL/GenBank/DDBJ databases">
        <authorList>
            <person name="Kallberg Y."/>
            <person name="Tangrot J."/>
            <person name="Rosling A."/>
        </authorList>
    </citation>
    <scope>NUCLEOTIDE SEQUENCE</scope>
    <source>
        <strain evidence="2">MT106</strain>
    </source>
</reference>
<comment type="caution">
    <text evidence="2">The sequence shown here is derived from an EMBL/GenBank/DDBJ whole genome shotgun (WGS) entry which is preliminary data.</text>
</comment>
<dbReference type="GO" id="GO:0006302">
    <property type="term" value="P:double-strand break repair"/>
    <property type="evidence" value="ECO:0007669"/>
    <property type="project" value="UniProtKB-ARBA"/>
</dbReference>
<dbReference type="Gene3D" id="3.90.1570.10">
    <property type="entry name" value="tt1808, chain A"/>
    <property type="match status" value="1"/>
</dbReference>
<proteinExistence type="predicted"/>
<dbReference type="InterPro" id="IPR012296">
    <property type="entry name" value="Nuclease_put_TT1808"/>
</dbReference>
<evidence type="ECO:0000313" key="2">
    <source>
        <dbReference type="EMBL" id="CAG8701076.1"/>
    </source>
</evidence>
<accession>A0A9N9HQL3</accession>
<feature type="non-terminal residue" evidence="2">
    <location>
        <position position="1"/>
    </location>
</feature>
<dbReference type="InterPro" id="IPR008538">
    <property type="entry name" value="Uma2"/>
</dbReference>
<dbReference type="EMBL" id="CAJVPL010018146">
    <property type="protein sequence ID" value="CAG8701076.1"/>
    <property type="molecule type" value="Genomic_DNA"/>
</dbReference>
<protein>
    <submittedName>
        <fullName evidence="2">5279_t:CDS:1</fullName>
    </submittedName>
</protein>
<dbReference type="CDD" id="cd06260">
    <property type="entry name" value="DUF820-like"/>
    <property type="match status" value="1"/>
</dbReference>
<dbReference type="Proteomes" id="UP000789831">
    <property type="component" value="Unassembled WGS sequence"/>
</dbReference>
<dbReference type="OrthoDB" id="88517at2759"/>
<dbReference type="InterPro" id="IPR011335">
    <property type="entry name" value="Restrct_endonuc-II-like"/>
</dbReference>
<organism evidence="2 3">
    <name type="scientific">Ambispora gerdemannii</name>
    <dbReference type="NCBI Taxonomy" id="144530"/>
    <lineage>
        <taxon>Eukaryota</taxon>
        <taxon>Fungi</taxon>
        <taxon>Fungi incertae sedis</taxon>
        <taxon>Mucoromycota</taxon>
        <taxon>Glomeromycotina</taxon>
        <taxon>Glomeromycetes</taxon>
        <taxon>Archaeosporales</taxon>
        <taxon>Ambisporaceae</taxon>
        <taxon>Ambispora</taxon>
    </lineage>
</organism>
<keyword evidence="3" id="KW-1185">Reference proteome</keyword>
<dbReference type="Pfam" id="PF05685">
    <property type="entry name" value="Uma2"/>
    <property type="match status" value="1"/>
</dbReference>
<sequence length="175" mass="20019">LLPMPQATIGMEVVVQEIGGQLRNWNVLTRQNGAITSSQGGFDFNVEGRTIRAPDIAFTPRNIYRNLTAQQLWTFQGQPFTPVFVVEVGDTTKNSDFERLNEKFKNIYFAPETSVQLGWLVDPRNQQLWSYKRTVTGVLRPYNHGWRNMDTIVNNREILPGFTLDVKSIIESISQ</sequence>
<gene>
    <name evidence="2" type="ORF">AGERDE_LOCUS13511</name>
</gene>
<evidence type="ECO:0000313" key="3">
    <source>
        <dbReference type="Proteomes" id="UP000789831"/>
    </source>
</evidence>
<dbReference type="SUPFAM" id="SSF52980">
    <property type="entry name" value="Restriction endonuclease-like"/>
    <property type="match status" value="1"/>
</dbReference>
<feature type="domain" description="Putative restriction endonuclease" evidence="1">
    <location>
        <begin position="3"/>
        <end position="166"/>
    </location>
</feature>